<proteinExistence type="predicted"/>
<feature type="non-terminal residue" evidence="1">
    <location>
        <position position="1"/>
    </location>
</feature>
<evidence type="ECO:0000313" key="1">
    <source>
        <dbReference type="EMBL" id="CAK0859887.1"/>
    </source>
</evidence>
<protein>
    <recommendedName>
        <fullName evidence="3">ATP-grasp domain-containing protein</fullName>
    </recommendedName>
</protein>
<keyword evidence="2" id="KW-1185">Reference proteome</keyword>
<sequence>PFPSWISHAVGPHVRRTSQYILSIKRKACPCRGSSTSQAPGACPTTLRGCSPCWRPWAPRASSRSPRTWPRPPTCTIIRDGVNLVNGRTTSLDEVAAGLADAWLDRHLDDWATESTPPGVIVEALVEPPARRAGQGATPDELKCQTFFGRLLFCEWVLVTNMTTGEAGAERFRGAHMAGDRAEPSRGHGACGIPDFSTKGYVFRDGTCFDCQEPVPLSDSGWAKLVDIVEGVAAGTDHIRIDVFVTPEGDVVVNEANISFLKISKFPPVLVEEMRRRWLEGYRSFHS</sequence>
<evidence type="ECO:0008006" key="3">
    <source>
        <dbReference type="Google" id="ProtNLM"/>
    </source>
</evidence>
<comment type="caution">
    <text evidence="1">The sequence shown here is derived from an EMBL/GenBank/DDBJ whole genome shotgun (WGS) entry which is preliminary data.</text>
</comment>
<dbReference type="EMBL" id="CAUYUJ010015938">
    <property type="protein sequence ID" value="CAK0859887.1"/>
    <property type="molecule type" value="Genomic_DNA"/>
</dbReference>
<organism evidence="1 2">
    <name type="scientific">Prorocentrum cordatum</name>
    <dbReference type="NCBI Taxonomy" id="2364126"/>
    <lineage>
        <taxon>Eukaryota</taxon>
        <taxon>Sar</taxon>
        <taxon>Alveolata</taxon>
        <taxon>Dinophyceae</taxon>
        <taxon>Prorocentrales</taxon>
        <taxon>Prorocentraceae</taxon>
        <taxon>Prorocentrum</taxon>
    </lineage>
</organism>
<name>A0ABN9UJU5_9DINO</name>
<dbReference type="Proteomes" id="UP001189429">
    <property type="component" value="Unassembled WGS sequence"/>
</dbReference>
<evidence type="ECO:0000313" key="2">
    <source>
        <dbReference type="Proteomes" id="UP001189429"/>
    </source>
</evidence>
<reference evidence="1" key="1">
    <citation type="submission" date="2023-10" db="EMBL/GenBank/DDBJ databases">
        <authorList>
            <person name="Chen Y."/>
            <person name="Shah S."/>
            <person name="Dougan E. K."/>
            <person name="Thang M."/>
            <person name="Chan C."/>
        </authorList>
    </citation>
    <scope>NUCLEOTIDE SEQUENCE [LARGE SCALE GENOMIC DNA]</scope>
</reference>
<gene>
    <name evidence="1" type="ORF">PCOR1329_LOCUS49095</name>
</gene>
<accession>A0ABN9UJU5</accession>